<dbReference type="InterPro" id="IPR038312">
    <property type="entry name" value="DUF5063_sf"/>
</dbReference>
<proteinExistence type="predicted"/>
<sequence>MFEPYTFEEPVRGSLTDDFLDIYKDLKEGAL</sequence>
<accession>A0A926RZ39</accession>
<reference evidence="1" key="1">
    <citation type="submission" date="2020-09" db="EMBL/GenBank/DDBJ databases">
        <title>A novel bacterium of genus Bacillus, isolated from South China Sea.</title>
        <authorList>
            <person name="Huang H."/>
            <person name="Mo K."/>
            <person name="Hu Y."/>
        </authorList>
    </citation>
    <scope>NUCLEOTIDE SEQUENCE</scope>
    <source>
        <strain evidence="1">IB182487</strain>
    </source>
</reference>
<organism evidence="1 2">
    <name type="scientific">Metabacillus arenae</name>
    <dbReference type="NCBI Taxonomy" id="2771434"/>
    <lineage>
        <taxon>Bacteria</taxon>
        <taxon>Bacillati</taxon>
        <taxon>Bacillota</taxon>
        <taxon>Bacilli</taxon>
        <taxon>Bacillales</taxon>
        <taxon>Bacillaceae</taxon>
        <taxon>Metabacillus</taxon>
    </lineage>
</organism>
<comment type="caution">
    <text evidence="1">The sequence shown here is derived from an EMBL/GenBank/DDBJ whole genome shotgun (WGS) entry which is preliminary data.</text>
</comment>
<evidence type="ECO:0000313" key="2">
    <source>
        <dbReference type="Proteomes" id="UP000626844"/>
    </source>
</evidence>
<evidence type="ECO:0000313" key="1">
    <source>
        <dbReference type="EMBL" id="MBD1382415.1"/>
    </source>
</evidence>
<dbReference type="AlphaFoldDB" id="A0A926RZ39"/>
<dbReference type="Gene3D" id="1.20.120.1550">
    <property type="entry name" value="Protein of unknown function DUF5063"/>
    <property type="match status" value="1"/>
</dbReference>
<dbReference type="EMBL" id="JACXAI010000031">
    <property type="protein sequence ID" value="MBD1382415.1"/>
    <property type="molecule type" value="Genomic_DNA"/>
</dbReference>
<name>A0A926RZ39_9BACI</name>
<gene>
    <name evidence="1" type="ORF">IC621_19545</name>
</gene>
<keyword evidence="2" id="KW-1185">Reference proteome</keyword>
<protein>
    <submittedName>
        <fullName evidence="1">Uncharacterized protein</fullName>
    </submittedName>
</protein>
<dbReference type="Proteomes" id="UP000626844">
    <property type="component" value="Unassembled WGS sequence"/>
</dbReference>